<proteinExistence type="predicted"/>
<gene>
    <name evidence="1" type="ORF">SAMN04489812_2842</name>
</gene>
<organism evidence="1 2">
    <name type="scientific">Microlunatus soli</name>
    <dbReference type="NCBI Taxonomy" id="630515"/>
    <lineage>
        <taxon>Bacteria</taxon>
        <taxon>Bacillati</taxon>
        <taxon>Actinomycetota</taxon>
        <taxon>Actinomycetes</taxon>
        <taxon>Propionibacteriales</taxon>
        <taxon>Propionibacteriaceae</taxon>
        <taxon>Microlunatus</taxon>
    </lineage>
</organism>
<accession>A0A1H1ULL1</accession>
<dbReference type="EMBL" id="LT629772">
    <property type="protein sequence ID" value="SDS73365.1"/>
    <property type="molecule type" value="Genomic_DNA"/>
</dbReference>
<dbReference type="OrthoDB" id="1100724at2"/>
<reference evidence="1 2" key="1">
    <citation type="submission" date="2016-10" db="EMBL/GenBank/DDBJ databases">
        <authorList>
            <person name="de Groot N.N."/>
        </authorList>
    </citation>
    <scope>NUCLEOTIDE SEQUENCE [LARGE SCALE GENOMIC DNA]</scope>
    <source>
        <strain evidence="1 2">DSM 21800</strain>
    </source>
</reference>
<dbReference type="InterPro" id="IPR036086">
    <property type="entry name" value="ParB/Sulfiredoxin_sf"/>
</dbReference>
<dbReference type="RefSeq" id="WP_091525761.1">
    <property type="nucleotide sequence ID" value="NZ_LT629772.1"/>
</dbReference>
<keyword evidence="2" id="KW-1185">Reference proteome</keyword>
<sequence length="223" mass="24827">MPPDAALLALGDGGSMGRCHSDVPLDQVVGSVSRPDDFDADFRPRHRHLADRLDRVRSALAGGELLPPVELIRLGDLYFVADGHHRVAAAREAGRLLIDARVLTICTVAYGMACLRLAHLRSKAAEREFLLRVPLPDPVRRDLWLDRPADWLRLADAAEAWGYRHALECGRPMDRATLAMTWWNDEVVPELDRLRSDGIGVDLRDVELYSTALNRLERVGVGS</sequence>
<evidence type="ECO:0000313" key="1">
    <source>
        <dbReference type="EMBL" id="SDS73365.1"/>
    </source>
</evidence>
<dbReference type="SUPFAM" id="SSF110849">
    <property type="entry name" value="ParB/Sulfiredoxin"/>
    <property type="match status" value="1"/>
</dbReference>
<evidence type="ECO:0000313" key="2">
    <source>
        <dbReference type="Proteomes" id="UP000199103"/>
    </source>
</evidence>
<protein>
    <submittedName>
        <fullName evidence="1">ParB-like nuclease domain-containing protein</fullName>
    </submittedName>
</protein>
<dbReference type="Proteomes" id="UP000199103">
    <property type="component" value="Chromosome I"/>
</dbReference>
<name>A0A1H1ULL1_9ACTN</name>
<dbReference type="STRING" id="630515.SAMN04489812_2842"/>
<dbReference type="AlphaFoldDB" id="A0A1H1ULL1"/>